<reference evidence="1 2" key="1">
    <citation type="submission" date="2009-12" db="EMBL/GenBank/DDBJ databases">
        <authorList>
            <person name="Lefebure T."/>
            <person name="Cornejo O.E."/>
            <person name="Pavinski Bitar P.D."/>
            <person name="Lang P."/>
            <person name="Stanhope M.J."/>
        </authorList>
    </citation>
    <scope>NUCLEOTIDE SEQUENCE [LARGE SCALE GENOMIC DNA]</scope>
    <source>
        <strain evidence="1 2">FA-1</strain>
    </source>
</reference>
<dbReference type="EMBL" id="AJTZ01000005">
    <property type="protein sequence ID" value="EJN93534.1"/>
    <property type="molecule type" value="Genomic_DNA"/>
</dbReference>
<keyword evidence="2" id="KW-1185">Reference proteome</keyword>
<organism evidence="1 2">
    <name type="scientific">Streptococcus ratti FA-1 = DSM 20564</name>
    <dbReference type="NCBI Taxonomy" id="699248"/>
    <lineage>
        <taxon>Bacteria</taxon>
        <taxon>Bacillati</taxon>
        <taxon>Bacillota</taxon>
        <taxon>Bacilli</taxon>
        <taxon>Lactobacillales</taxon>
        <taxon>Streptococcaceae</taxon>
        <taxon>Streptococcus</taxon>
    </lineage>
</organism>
<name>A0ABP2R0M0_STRRT</name>
<proteinExistence type="predicted"/>
<dbReference type="RefSeq" id="WP_003087583.1">
    <property type="nucleotide sequence ID" value="NZ_AJTZ01000005.1"/>
</dbReference>
<gene>
    <name evidence="1" type="ORF">SRA_03321</name>
</gene>
<comment type="caution">
    <text evidence="1">The sequence shown here is derived from an EMBL/GenBank/DDBJ whole genome shotgun (WGS) entry which is preliminary data.</text>
</comment>
<evidence type="ECO:0000313" key="1">
    <source>
        <dbReference type="EMBL" id="EJN93534.1"/>
    </source>
</evidence>
<accession>A0ABP2R0M0</accession>
<protein>
    <submittedName>
        <fullName evidence="1">Uncharacterized protein</fullName>
    </submittedName>
</protein>
<dbReference type="Proteomes" id="UP000007815">
    <property type="component" value="Unassembled WGS sequence"/>
</dbReference>
<evidence type="ECO:0000313" key="2">
    <source>
        <dbReference type="Proteomes" id="UP000007815"/>
    </source>
</evidence>
<sequence>MSNYSIKENEIIDTQTKSMKKIVHDWEGEDDSWGVTVIKDNGHRLHEFTNVRDINILCCCCAKGGTGSLN</sequence>